<dbReference type="EMBL" id="JACEIK010003835">
    <property type="protein sequence ID" value="MCD9643255.1"/>
    <property type="molecule type" value="Genomic_DNA"/>
</dbReference>
<comment type="caution">
    <text evidence="2">The sequence shown here is derived from an EMBL/GenBank/DDBJ whole genome shotgun (WGS) entry which is preliminary data.</text>
</comment>
<name>A0ABS8VAN5_DATST</name>
<evidence type="ECO:0000256" key="1">
    <source>
        <dbReference type="SAM" id="MobiDB-lite"/>
    </source>
</evidence>
<protein>
    <submittedName>
        <fullName evidence="2">Uncharacterized protein</fullName>
    </submittedName>
</protein>
<evidence type="ECO:0000313" key="3">
    <source>
        <dbReference type="Proteomes" id="UP000823775"/>
    </source>
</evidence>
<accession>A0ABS8VAN5</accession>
<sequence length="106" mass="11872">MTQVMSCCGKERPVVMIHCKLTVKPHRNNNPSNESLENPIGRRKRSLSGVNKGSKMGSKTTDGYHDLLCLVKTHGSQDIGRRKALRTKNGSIDEATDSPSHPRWRF</sequence>
<feature type="region of interest" description="Disordered" evidence="1">
    <location>
        <begin position="77"/>
        <end position="106"/>
    </location>
</feature>
<keyword evidence="3" id="KW-1185">Reference proteome</keyword>
<feature type="region of interest" description="Disordered" evidence="1">
    <location>
        <begin position="24"/>
        <end position="62"/>
    </location>
</feature>
<gene>
    <name evidence="2" type="ORF">HAX54_030553</name>
</gene>
<evidence type="ECO:0000313" key="2">
    <source>
        <dbReference type="EMBL" id="MCD9643255.1"/>
    </source>
</evidence>
<dbReference type="Proteomes" id="UP000823775">
    <property type="component" value="Unassembled WGS sequence"/>
</dbReference>
<organism evidence="2 3">
    <name type="scientific">Datura stramonium</name>
    <name type="common">Jimsonweed</name>
    <name type="synonym">Common thornapple</name>
    <dbReference type="NCBI Taxonomy" id="4076"/>
    <lineage>
        <taxon>Eukaryota</taxon>
        <taxon>Viridiplantae</taxon>
        <taxon>Streptophyta</taxon>
        <taxon>Embryophyta</taxon>
        <taxon>Tracheophyta</taxon>
        <taxon>Spermatophyta</taxon>
        <taxon>Magnoliopsida</taxon>
        <taxon>eudicotyledons</taxon>
        <taxon>Gunneridae</taxon>
        <taxon>Pentapetalae</taxon>
        <taxon>asterids</taxon>
        <taxon>lamiids</taxon>
        <taxon>Solanales</taxon>
        <taxon>Solanaceae</taxon>
        <taxon>Solanoideae</taxon>
        <taxon>Datureae</taxon>
        <taxon>Datura</taxon>
    </lineage>
</organism>
<reference evidence="2 3" key="1">
    <citation type="journal article" date="2021" name="BMC Genomics">
        <title>Datura genome reveals duplications of psychoactive alkaloid biosynthetic genes and high mutation rate following tissue culture.</title>
        <authorList>
            <person name="Rajewski A."/>
            <person name="Carter-House D."/>
            <person name="Stajich J."/>
            <person name="Litt A."/>
        </authorList>
    </citation>
    <scope>NUCLEOTIDE SEQUENCE [LARGE SCALE GENOMIC DNA]</scope>
    <source>
        <strain evidence="2">AR-01</strain>
    </source>
</reference>
<feature type="compositionally biased region" description="Low complexity" evidence="1">
    <location>
        <begin position="28"/>
        <end position="39"/>
    </location>
</feature>
<proteinExistence type="predicted"/>